<dbReference type="Proteomes" id="UP000001866">
    <property type="component" value="Chromosome"/>
</dbReference>
<name>A0A6C6ZRY2_SALHS</name>
<protein>
    <submittedName>
        <fullName evidence="1">Uncharacterized protein</fullName>
    </submittedName>
</protein>
<reference evidence="1 2" key="1">
    <citation type="journal article" date="2011" name="J. Bacteriol.">
        <title>Comparative genomics of 28 Salmonella enterica isolates: evidence for CRISPR-mediated adaptive sublineage evolution.</title>
        <authorList>
            <person name="Fricke W.F."/>
            <person name="Mammel M.K."/>
            <person name="McDermott P.F."/>
            <person name="Tartera C."/>
            <person name="White D.G."/>
            <person name="Leclerc J.E."/>
            <person name="Ravel J."/>
            <person name="Cebula T.A."/>
        </authorList>
    </citation>
    <scope>NUCLEOTIDE SEQUENCE [LARGE SCALE GENOMIC DNA]</scope>
    <source>
        <strain evidence="1 2">SL476</strain>
    </source>
</reference>
<evidence type="ECO:0000313" key="2">
    <source>
        <dbReference type="Proteomes" id="UP000001866"/>
    </source>
</evidence>
<evidence type="ECO:0000313" key="1">
    <source>
        <dbReference type="EMBL" id="ACF69981.1"/>
    </source>
</evidence>
<dbReference type="AlphaFoldDB" id="A0A6C6ZRY2"/>
<dbReference type="EMBL" id="CP001120">
    <property type="protein sequence ID" value="ACF69981.1"/>
    <property type="molecule type" value="Genomic_DNA"/>
</dbReference>
<accession>A0A6C6ZRY2</accession>
<dbReference type="KEGG" id="seh:SeHA_C1862"/>
<organism evidence="1 2">
    <name type="scientific">Salmonella heidelberg (strain SL476)</name>
    <dbReference type="NCBI Taxonomy" id="454169"/>
    <lineage>
        <taxon>Bacteria</taxon>
        <taxon>Pseudomonadati</taxon>
        <taxon>Pseudomonadota</taxon>
        <taxon>Gammaproteobacteria</taxon>
        <taxon>Enterobacterales</taxon>
        <taxon>Enterobacteriaceae</taxon>
        <taxon>Salmonella</taxon>
    </lineage>
</organism>
<proteinExistence type="predicted"/>
<gene>
    <name evidence="1" type="ordered locus">SeHA_C1862</name>
</gene>
<sequence length="41" mass="4344">MQNGAEPAGASSLKNIIPDIALPVQKIFSQTVKMTVLVFDA</sequence>